<name>D8R5L4_SELML</name>
<dbReference type="InParanoid" id="D8R5L4"/>
<organism evidence="3">
    <name type="scientific">Selaginella moellendorffii</name>
    <name type="common">Spikemoss</name>
    <dbReference type="NCBI Taxonomy" id="88036"/>
    <lineage>
        <taxon>Eukaryota</taxon>
        <taxon>Viridiplantae</taxon>
        <taxon>Streptophyta</taxon>
        <taxon>Embryophyta</taxon>
        <taxon>Tracheophyta</taxon>
        <taxon>Lycopodiopsida</taxon>
        <taxon>Selaginellales</taxon>
        <taxon>Selaginellaceae</taxon>
        <taxon>Selaginella</taxon>
    </lineage>
</organism>
<dbReference type="Gramene" id="EFJ32172">
    <property type="protein sequence ID" value="EFJ32172"/>
    <property type="gene ID" value="SELMODRAFT_407436"/>
</dbReference>
<dbReference type="Proteomes" id="UP000001514">
    <property type="component" value="Unassembled WGS sequence"/>
</dbReference>
<feature type="compositionally biased region" description="Basic and acidic residues" evidence="1">
    <location>
        <begin position="77"/>
        <end position="94"/>
    </location>
</feature>
<dbReference type="HOGENOM" id="CLU_1317386_0_0_1"/>
<gene>
    <name evidence="2" type="ORF">SELMODRAFT_407436</name>
</gene>
<proteinExistence type="predicted"/>
<reference evidence="2 3" key="1">
    <citation type="journal article" date="2011" name="Science">
        <title>The Selaginella genome identifies genetic changes associated with the evolution of vascular plants.</title>
        <authorList>
            <person name="Banks J.A."/>
            <person name="Nishiyama T."/>
            <person name="Hasebe M."/>
            <person name="Bowman J.L."/>
            <person name="Gribskov M."/>
            <person name="dePamphilis C."/>
            <person name="Albert V.A."/>
            <person name="Aono N."/>
            <person name="Aoyama T."/>
            <person name="Ambrose B.A."/>
            <person name="Ashton N.W."/>
            <person name="Axtell M.J."/>
            <person name="Barker E."/>
            <person name="Barker M.S."/>
            <person name="Bennetzen J.L."/>
            <person name="Bonawitz N.D."/>
            <person name="Chapple C."/>
            <person name="Cheng C."/>
            <person name="Correa L.G."/>
            <person name="Dacre M."/>
            <person name="DeBarry J."/>
            <person name="Dreyer I."/>
            <person name="Elias M."/>
            <person name="Engstrom E.M."/>
            <person name="Estelle M."/>
            <person name="Feng L."/>
            <person name="Finet C."/>
            <person name="Floyd S.K."/>
            <person name="Frommer W.B."/>
            <person name="Fujita T."/>
            <person name="Gramzow L."/>
            <person name="Gutensohn M."/>
            <person name="Harholt J."/>
            <person name="Hattori M."/>
            <person name="Heyl A."/>
            <person name="Hirai T."/>
            <person name="Hiwatashi Y."/>
            <person name="Ishikawa M."/>
            <person name="Iwata M."/>
            <person name="Karol K.G."/>
            <person name="Koehler B."/>
            <person name="Kolukisaoglu U."/>
            <person name="Kubo M."/>
            <person name="Kurata T."/>
            <person name="Lalonde S."/>
            <person name="Li K."/>
            <person name="Li Y."/>
            <person name="Litt A."/>
            <person name="Lyons E."/>
            <person name="Manning G."/>
            <person name="Maruyama T."/>
            <person name="Michael T.P."/>
            <person name="Mikami K."/>
            <person name="Miyazaki S."/>
            <person name="Morinaga S."/>
            <person name="Murata T."/>
            <person name="Mueller-Roeber B."/>
            <person name="Nelson D.R."/>
            <person name="Obara M."/>
            <person name="Oguri Y."/>
            <person name="Olmstead R.G."/>
            <person name="Onodera N."/>
            <person name="Petersen B.L."/>
            <person name="Pils B."/>
            <person name="Prigge M."/>
            <person name="Rensing S.A."/>
            <person name="Riano-Pachon D.M."/>
            <person name="Roberts A.W."/>
            <person name="Sato Y."/>
            <person name="Scheller H.V."/>
            <person name="Schulz B."/>
            <person name="Schulz C."/>
            <person name="Shakirov E.V."/>
            <person name="Shibagaki N."/>
            <person name="Shinohara N."/>
            <person name="Shippen D.E."/>
            <person name="Soerensen I."/>
            <person name="Sotooka R."/>
            <person name="Sugimoto N."/>
            <person name="Sugita M."/>
            <person name="Sumikawa N."/>
            <person name="Tanurdzic M."/>
            <person name="Theissen G."/>
            <person name="Ulvskov P."/>
            <person name="Wakazuki S."/>
            <person name="Weng J.K."/>
            <person name="Willats W.W."/>
            <person name="Wipf D."/>
            <person name="Wolf P.G."/>
            <person name="Yang L."/>
            <person name="Zimmer A.D."/>
            <person name="Zhu Q."/>
            <person name="Mitros T."/>
            <person name="Hellsten U."/>
            <person name="Loque D."/>
            <person name="Otillar R."/>
            <person name="Salamov A."/>
            <person name="Schmutz J."/>
            <person name="Shapiro H."/>
            <person name="Lindquist E."/>
            <person name="Lucas S."/>
            <person name="Rokhsar D."/>
            <person name="Grigoriev I.V."/>
        </authorList>
    </citation>
    <scope>NUCLEOTIDE SEQUENCE [LARGE SCALE GENOMIC DNA]</scope>
</reference>
<evidence type="ECO:0000256" key="1">
    <source>
        <dbReference type="SAM" id="MobiDB-lite"/>
    </source>
</evidence>
<evidence type="ECO:0000313" key="2">
    <source>
        <dbReference type="EMBL" id="EFJ32172.1"/>
    </source>
</evidence>
<dbReference type="EMBL" id="GL377572">
    <property type="protein sequence ID" value="EFJ32172.1"/>
    <property type="molecule type" value="Genomic_DNA"/>
</dbReference>
<evidence type="ECO:0000313" key="3">
    <source>
        <dbReference type="Proteomes" id="UP000001514"/>
    </source>
</evidence>
<keyword evidence="3" id="KW-1185">Reference proteome</keyword>
<accession>D8R5L4</accession>
<dbReference type="KEGG" id="smo:SELMODRAFT_407436"/>
<feature type="region of interest" description="Disordered" evidence="1">
    <location>
        <begin position="1"/>
        <end position="29"/>
    </location>
</feature>
<dbReference type="AlphaFoldDB" id="D8R5L4"/>
<protein>
    <submittedName>
        <fullName evidence="2">Uncharacterized protein</fullName>
    </submittedName>
</protein>
<feature type="region of interest" description="Disordered" evidence="1">
    <location>
        <begin position="68"/>
        <end position="95"/>
    </location>
</feature>
<sequence>MAGWARGFPLPKGVEPSSRDWRRKSVKVKKNRRSFCPYTIKARRVYSRVRFEAQERRLKRAADREAAAAAAAAGNKDGGEDAPRMDRSHSEQHFSSRAAPGLDFYSRFVKPSGRNELVPAAVAPPNFPAYCKPVVKKIDSWRAPWTRPFKKPRQDYQVGRPRPLPKAAARAVRSDREVAKMVMKMDSIVVVIVVAVKQDLIIGIHSEAV</sequence>